<reference evidence="2" key="1">
    <citation type="submission" date="2021-01" db="EMBL/GenBank/DDBJ databases">
        <authorList>
            <person name="Corre E."/>
            <person name="Pelletier E."/>
            <person name="Niang G."/>
            <person name="Scheremetjew M."/>
            <person name="Finn R."/>
            <person name="Kale V."/>
            <person name="Holt S."/>
            <person name="Cochrane G."/>
            <person name="Meng A."/>
            <person name="Brown T."/>
            <person name="Cohen L."/>
        </authorList>
    </citation>
    <scope>NUCLEOTIDE SEQUENCE</scope>
    <source>
        <strain evidence="2">CCMP1594</strain>
    </source>
</reference>
<sequence>MKHQLTCSWRTAVIGLTMQLLLIKQSQTPPWGCPGMRVWRRKNTSTFQPQAAMDVNHVQASVHILPSRKHTDHEQSHHASALQMQPSAALQKKKTGLLAEPKMVMQAFWG</sequence>
<proteinExistence type="predicted"/>
<feature type="signal peptide" evidence="1">
    <location>
        <begin position="1"/>
        <end position="28"/>
    </location>
</feature>
<name>A0A7S4CEV4_9EUGL</name>
<organism evidence="2">
    <name type="scientific">Eutreptiella gymnastica</name>
    <dbReference type="NCBI Taxonomy" id="73025"/>
    <lineage>
        <taxon>Eukaryota</taxon>
        <taxon>Discoba</taxon>
        <taxon>Euglenozoa</taxon>
        <taxon>Euglenida</taxon>
        <taxon>Spirocuta</taxon>
        <taxon>Euglenophyceae</taxon>
        <taxon>Eutreptiales</taxon>
        <taxon>Eutreptiaceae</taxon>
        <taxon>Eutreptiella</taxon>
    </lineage>
</organism>
<evidence type="ECO:0008006" key="3">
    <source>
        <dbReference type="Google" id="ProtNLM"/>
    </source>
</evidence>
<evidence type="ECO:0000256" key="1">
    <source>
        <dbReference type="SAM" id="SignalP"/>
    </source>
</evidence>
<evidence type="ECO:0000313" key="2">
    <source>
        <dbReference type="EMBL" id="CAE0795267.1"/>
    </source>
</evidence>
<dbReference type="EMBL" id="HBJA01020053">
    <property type="protein sequence ID" value="CAE0795267.1"/>
    <property type="molecule type" value="Transcribed_RNA"/>
</dbReference>
<accession>A0A7S4CEV4</accession>
<keyword evidence="1" id="KW-0732">Signal</keyword>
<dbReference type="AlphaFoldDB" id="A0A7S4CEV4"/>
<feature type="chain" id="PRO_5030750820" description="Secreted protein" evidence="1">
    <location>
        <begin position="29"/>
        <end position="110"/>
    </location>
</feature>
<protein>
    <recommendedName>
        <fullName evidence="3">Secreted protein</fullName>
    </recommendedName>
</protein>
<gene>
    <name evidence="2" type="ORF">EGYM00163_LOCUS6385</name>
</gene>